<dbReference type="GO" id="GO:0019441">
    <property type="term" value="P:L-tryptophan catabolic process to kynurenine"/>
    <property type="evidence" value="ECO:0007669"/>
    <property type="project" value="InterPro"/>
</dbReference>
<comment type="caution">
    <text evidence="2">The sequence shown here is derived from an EMBL/GenBank/DDBJ whole genome shotgun (WGS) entry which is preliminary data.</text>
</comment>
<proteinExistence type="predicted"/>
<feature type="region of interest" description="Disordered" evidence="1">
    <location>
        <begin position="385"/>
        <end position="410"/>
    </location>
</feature>
<dbReference type="Proteomes" id="UP000239352">
    <property type="component" value="Unassembled WGS sequence"/>
</dbReference>
<dbReference type="EMBL" id="PVSR01000009">
    <property type="protein sequence ID" value="PRW63814.1"/>
    <property type="molecule type" value="Genomic_DNA"/>
</dbReference>
<dbReference type="AlphaFoldDB" id="A0A2T0GXJ0"/>
<organism evidence="2 3">
    <name type="scientific">Actinopolyspora mortivallis</name>
    <dbReference type="NCBI Taxonomy" id="33906"/>
    <lineage>
        <taxon>Bacteria</taxon>
        <taxon>Bacillati</taxon>
        <taxon>Actinomycetota</taxon>
        <taxon>Actinomycetes</taxon>
        <taxon>Actinopolysporales</taxon>
        <taxon>Actinopolysporaceae</taxon>
        <taxon>Actinopolyspora</taxon>
    </lineage>
</organism>
<dbReference type="GO" id="GO:0046872">
    <property type="term" value="F:metal ion binding"/>
    <property type="evidence" value="ECO:0007669"/>
    <property type="project" value="InterPro"/>
</dbReference>
<evidence type="ECO:0008006" key="4">
    <source>
        <dbReference type="Google" id="ProtNLM"/>
    </source>
</evidence>
<dbReference type="InParanoid" id="A0A2T0GXJ0"/>
<dbReference type="Gene3D" id="1.20.58.480">
    <property type="match status" value="1"/>
</dbReference>
<name>A0A2T0GXJ0_ACTMO</name>
<dbReference type="GO" id="GO:0020037">
    <property type="term" value="F:heme binding"/>
    <property type="evidence" value="ECO:0007669"/>
    <property type="project" value="InterPro"/>
</dbReference>
<protein>
    <recommendedName>
        <fullName evidence="4">Tryptophan 2,3-dioxygenase</fullName>
    </recommendedName>
</protein>
<evidence type="ECO:0000313" key="3">
    <source>
        <dbReference type="Proteomes" id="UP000239352"/>
    </source>
</evidence>
<evidence type="ECO:0000256" key="1">
    <source>
        <dbReference type="SAM" id="MobiDB-lite"/>
    </source>
</evidence>
<evidence type="ECO:0000313" key="2">
    <source>
        <dbReference type="EMBL" id="PRW63814.1"/>
    </source>
</evidence>
<gene>
    <name evidence="2" type="ORF">CEP50_08515</name>
</gene>
<keyword evidence="3" id="KW-1185">Reference proteome</keyword>
<accession>A0A2T0GXJ0</accession>
<dbReference type="InterPro" id="IPR037217">
    <property type="entry name" value="Trp/Indoleamine_2_3_dOase-like"/>
</dbReference>
<dbReference type="SUPFAM" id="SSF140959">
    <property type="entry name" value="Indolic compounds 2,3-dioxygenase-like"/>
    <property type="match status" value="1"/>
</dbReference>
<sequence length="410" mass="45507">MSELWDELTSFNAAAYSERTHRHGRMVVANDSGLVRHVQRAATAARAIRERDIPLPTESTDDAVEIAGAFLEAQLYCLTHEKPRYEQYAAVPLVRRLIGVDDSTGTSVDQTRVWSVFRRLLEDQIASDNAASEEAEIIHKKDVSPEVCRKRSHILADVSSLVPEHVRNAPQVPAVESGRLSDIAEDRSGVSAIVHLLTIPQTNCHDEVAFLRIIQMSECLFWGALICVRQALAMYHAEALQESGDHIADATAFASPLVKLFHAVRAMPPDHFLGFRDATGDASAVQCRSWQELDAHMYGVLPEKRQVLADTPEVRPVLRLDNPDFLPLVSVAAELGGTSEEHELRDRIYTLDRLLLAWRKYHEKQLAGKTDPSYLPPGAFGSGGTSGYPYLAAQKPPRVRIRPPESVDSD</sequence>
<dbReference type="RefSeq" id="WP_106113392.1">
    <property type="nucleotide sequence ID" value="NZ_PVSR01000009.1"/>
</dbReference>
<reference evidence="2 3" key="1">
    <citation type="submission" date="2018-03" db="EMBL/GenBank/DDBJ databases">
        <title>Actinopolyspora mortivallis from Sahara, screening for active biomolecules.</title>
        <authorList>
            <person name="Selama O."/>
            <person name="Wellington E.M.H."/>
            <person name="Hacene H."/>
        </authorList>
    </citation>
    <scope>NUCLEOTIDE SEQUENCE [LARGE SCALE GENOMIC DNA]</scope>
    <source>
        <strain evidence="2 3">M5A</strain>
    </source>
</reference>